<dbReference type="EMBL" id="JAAZNL010000032">
    <property type="protein sequence ID" value="NMB70143.1"/>
    <property type="molecule type" value="Genomic_DNA"/>
</dbReference>
<reference evidence="2 3" key="1">
    <citation type="journal article" date="2020" name="Biotechnol. Biofuels">
        <title>New insights from the biogas microbiome by comprehensive genome-resolved metagenomics of nearly 1600 species originating from multiple anaerobic digesters.</title>
        <authorList>
            <person name="Campanaro S."/>
            <person name="Treu L."/>
            <person name="Rodriguez-R L.M."/>
            <person name="Kovalovszki A."/>
            <person name="Ziels R.M."/>
            <person name="Maus I."/>
            <person name="Zhu X."/>
            <person name="Kougias P.G."/>
            <person name="Basile A."/>
            <person name="Luo G."/>
            <person name="Schluter A."/>
            <person name="Konstantinidis K.T."/>
            <person name="Angelidaki I."/>
        </authorList>
    </citation>
    <scope>NUCLEOTIDE SEQUENCE [LARGE SCALE GENOMIC DNA]</scope>
    <source>
        <strain evidence="2">AS27yjCOA_165</strain>
    </source>
</reference>
<dbReference type="SUPFAM" id="SSF81593">
    <property type="entry name" value="Nucleotidyltransferase substrate binding subunit/domain"/>
    <property type="match status" value="1"/>
</dbReference>
<dbReference type="CDD" id="cd05403">
    <property type="entry name" value="NT_KNTase_like"/>
    <property type="match status" value="1"/>
</dbReference>
<dbReference type="Proteomes" id="UP000526033">
    <property type="component" value="Unassembled WGS sequence"/>
</dbReference>
<dbReference type="AlphaFoldDB" id="A0A7X9DKW4"/>
<protein>
    <submittedName>
        <fullName evidence="2">HEPN domain-containing protein</fullName>
    </submittedName>
</protein>
<dbReference type="InterPro" id="IPR052548">
    <property type="entry name" value="Type_VII_TA_antitoxin"/>
</dbReference>
<evidence type="ECO:0000313" key="3">
    <source>
        <dbReference type="Proteomes" id="UP000526033"/>
    </source>
</evidence>
<dbReference type="InterPro" id="IPR007842">
    <property type="entry name" value="HEPN_dom"/>
</dbReference>
<comment type="caution">
    <text evidence="2">The sequence shown here is derived from an EMBL/GenBank/DDBJ whole genome shotgun (WGS) entry which is preliminary data.</text>
</comment>
<dbReference type="Gene3D" id="1.20.120.330">
    <property type="entry name" value="Nucleotidyltransferases domain 2"/>
    <property type="match status" value="1"/>
</dbReference>
<dbReference type="PANTHER" id="PTHR33933">
    <property type="entry name" value="NUCLEOTIDYLTRANSFERASE"/>
    <property type="match status" value="1"/>
</dbReference>
<dbReference type="SMART" id="SM00748">
    <property type="entry name" value="HEPN"/>
    <property type="match status" value="1"/>
</dbReference>
<dbReference type="InterPro" id="IPR043519">
    <property type="entry name" value="NT_sf"/>
</dbReference>
<dbReference type="Pfam" id="PF05168">
    <property type="entry name" value="HEPN"/>
    <property type="match status" value="1"/>
</dbReference>
<dbReference type="Gene3D" id="3.30.460.10">
    <property type="entry name" value="Beta Polymerase, domain 2"/>
    <property type="match status" value="1"/>
</dbReference>
<feature type="domain" description="HEPN" evidence="1">
    <location>
        <begin position="158"/>
        <end position="271"/>
    </location>
</feature>
<evidence type="ECO:0000313" key="2">
    <source>
        <dbReference type="EMBL" id="NMB70143.1"/>
    </source>
</evidence>
<name>A0A7X9DKW4_UNCKA</name>
<sequence length="287" mass="33217">MKSSLLHLPAKKIKEIEKVVEIITDLAAVEKVILFGSHARGDWVSDKYKDGYVTYEYQSDFDILVIVNSEKNKNDIFLWDKIKQQILNDPEILTTVNLIVDTAHFVNEKIAEGNYFYSDIKSEGISLYDSGSFQLAESVMLSVNERKELVKSEYEFWLGKAKSFIKDFKHNIADEELNNAAFHLSQAVESLYFAVLLVFSGYKPKSHNLEKIESLVFGLVPEVKNIFPKITEEQRALYSVLVRSYIDARYNKEFVVSKEELEKLFEETEKLMRLVIRSCETKIENLK</sequence>
<dbReference type="SUPFAM" id="SSF81301">
    <property type="entry name" value="Nucleotidyltransferase"/>
    <property type="match status" value="1"/>
</dbReference>
<evidence type="ECO:0000259" key="1">
    <source>
        <dbReference type="PROSITE" id="PS50910"/>
    </source>
</evidence>
<dbReference type="PANTHER" id="PTHR33933:SF1">
    <property type="entry name" value="PROTEIN ADENYLYLTRANSFERASE MNTA-RELATED"/>
    <property type="match status" value="1"/>
</dbReference>
<gene>
    <name evidence="2" type="ORF">GYA27_03005</name>
</gene>
<organism evidence="2 3">
    <name type="scientific">candidate division WWE3 bacterium</name>
    <dbReference type="NCBI Taxonomy" id="2053526"/>
    <lineage>
        <taxon>Bacteria</taxon>
        <taxon>Katanobacteria</taxon>
    </lineage>
</organism>
<dbReference type="PROSITE" id="PS50910">
    <property type="entry name" value="HEPN"/>
    <property type="match status" value="1"/>
</dbReference>
<proteinExistence type="predicted"/>
<accession>A0A7X9DKW4</accession>